<accession>A0A8S1VNR4</accession>
<proteinExistence type="predicted"/>
<comment type="caution">
    <text evidence="2">The sequence shown here is derived from an EMBL/GenBank/DDBJ whole genome shotgun (WGS) entry which is preliminary data.</text>
</comment>
<keyword evidence="1" id="KW-1133">Transmembrane helix</keyword>
<reference evidence="2" key="1">
    <citation type="submission" date="2021-01" db="EMBL/GenBank/DDBJ databases">
        <authorList>
            <consortium name="Genoscope - CEA"/>
            <person name="William W."/>
        </authorList>
    </citation>
    <scope>NUCLEOTIDE SEQUENCE</scope>
</reference>
<evidence type="ECO:0000256" key="1">
    <source>
        <dbReference type="SAM" id="Phobius"/>
    </source>
</evidence>
<keyword evidence="3" id="KW-1185">Reference proteome</keyword>
<keyword evidence="1" id="KW-0472">Membrane</keyword>
<gene>
    <name evidence="2" type="ORF">PPENT_87.1.T0690086</name>
</gene>
<name>A0A8S1VNR4_9CILI</name>
<sequence>MPKTLEFKLNQMILKQACKSFKLFQNQDQKLEKIQQNSRSLKVHRNVKYLIIQWIIIYQNNWVLEEMQRIKIEVIKFEYIYFYNFSHYIVIILISESLISITNQFMNPFVTDTLSMVQIKSINFRTIKN</sequence>
<feature type="transmembrane region" description="Helical" evidence="1">
    <location>
        <begin position="79"/>
        <end position="101"/>
    </location>
</feature>
<evidence type="ECO:0008006" key="4">
    <source>
        <dbReference type="Google" id="ProtNLM"/>
    </source>
</evidence>
<evidence type="ECO:0000313" key="2">
    <source>
        <dbReference type="EMBL" id="CAD8178281.1"/>
    </source>
</evidence>
<evidence type="ECO:0000313" key="3">
    <source>
        <dbReference type="Proteomes" id="UP000689195"/>
    </source>
</evidence>
<keyword evidence="1" id="KW-0812">Transmembrane</keyword>
<dbReference type="AlphaFoldDB" id="A0A8S1VNR4"/>
<protein>
    <recommendedName>
        <fullName evidence="4">Transmembrane protein</fullName>
    </recommendedName>
</protein>
<dbReference type="Proteomes" id="UP000689195">
    <property type="component" value="Unassembled WGS sequence"/>
</dbReference>
<organism evidence="2 3">
    <name type="scientific">Paramecium pentaurelia</name>
    <dbReference type="NCBI Taxonomy" id="43138"/>
    <lineage>
        <taxon>Eukaryota</taxon>
        <taxon>Sar</taxon>
        <taxon>Alveolata</taxon>
        <taxon>Ciliophora</taxon>
        <taxon>Intramacronucleata</taxon>
        <taxon>Oligohymenophorea</taxon>
        <taxon>Peniculida</taxon>
        <taxon>Parameciidae</taxon>
        <taxon>Paramecium</taxon>
    </lineage>
</organism>
<dbReference type="EMBL" id="CAJJDO010000069">
    <property type="protein sequence ID" value="CAD8178281.1"/>
    <property type="molecule type" value="Genomic_DNA"/>
</dbReference>